<dbReference type="InterPro" id="IPR036097">
    <property type="entry name" value="HisK_dim/P_sf"/>
</dbReference>
<evidence type="ECO:0000256" key="1">
    <source>
        <dbReference type="ARBA" id="ARBA00000085"/>
    </source>
</evidence>
<feature type="domain" description="Histidine kinase" evidence="8">
    <location>
        <begin position="262"/>
        <end position="481"/>
    </location>
</feature>
<dbReference type="GO" id="GO:0005886">
    <property type="term" value="C:plasma membrane"/>
    <property type="evidence" value="ECO:0007669"/>
    <property type="project" value="TreeGrafter"/>
</dbReference>
<keyword evidence="5 9" id="KW-0418">Kinase</keyword>
<dbReference type="InterPro" id="IPR050351">
    <property type="entry name" value="BphY/WalK/GraS-like"/>
</dbReference>
<evidence type="ECO:0000256" key="2">
    <source>
        <dbReference type="ARBA" id="ARBA00012438"/>
    </source>
</evidence>
<dbReference type="PANTHER" id="PTHR45453">
    <property type="entry name" value="PHOSPHATE REGULON SENSOR PROTEIN PHOR"/>
    <property type="match status" value="1"/>
</dbReference>
<name>A0A315ZHC4_SEDFL</name>
<comment type="catalytic activity">
    <reaction evidence="1">
        <text>ATP + protein L-histidine = ADP + protein N-phospho-L-histidine.</text>
        <dbReference type="EC" id="2.7.13.3"/>
    </reaction>
</comment>
<dbReference type="SMART" id="SM00387">
    <property type="entry name" value="HATPase_c"/>
    <property type="match status" value="1"/>
</dbReference>
<dbReference type="CDD" id="cd00075">
    <property type="entry name" value="HATPase"/>
    <property type="match status" value="1"/>
</dbReference>
<gene>
    <name evidence="9" type="ORF">BC781_1011310</name>
</gene>
<evidence type="ECO:0000256" key="7">
    <source>
        <dbReference type="SAM" id="Phobius"/>
    </source>
</evidence>
<dbReference type="Gene3D" id="1.10.287.130">
    <property type="match status" value="1"/>
</dbReference>
<dbReference type="AlphaFoldDB" id="A0A315ZHC4"/>
<dbReference type="SMART" id="SM00388">
    <property type="entry name" value="HisKA"/>
    <property type="match status" value="1"/>
</dbReference>
<dbReference type="SUPFAM" id="SSF55874">
    <property type="entry name" value="ATPase domain of HSP90 chaperone/DNA topoisomerase II/histidine kinase"/>
    <property type="match status" value="1"/>
</dbReference>
<keyword evidence="10" id="KW-1185">Reference proteome</keyword>
<evidence type="ECO:0000259" key="8">
    <source>
        <dbReference type="PROSITE" id="PS50109"/>
    </source>
</evidence>
<dbReference type="Gene3D" id="3.30.565.10">
    <property type="entry name" value="Histidine kinase-like ATPase, C-terminal domain"/>
    <property type="match status" value="1"/>
</dbReference>
<feature type="transmembrane region" description="Helical" evidence="7">
    <location>
        <begin position="221"/>
        <end position="247"/>
    </location>
</feature>
<dbReference type="RefSeq" id="WP_109616384.1">
    <property type="nucleotide sequence ID" value="NZ_QGDO01000001.1"/>
</dbReference>
<proteinExistence type="predicted"/>
<dbReference type="Pfam" id="PF00512">
    <property type="entry name" value="HisKA"/>
    <property type="match status" value="1"/>
</dbReference>
<dbReference type="Proteomes" id="UP000245535">
    <property type="component" value="Unassembled WGS sequence"/>
</dbReference>
<sequence length="490" mass="55790">MKKKITYLFILMGLALSGIIALQGYWLYQSYQQEAERLKEELNVAIRKADEKFVGKTVLSFFITPEGEQEVFVRPYLFDPKEGGVSIQIEDEKKKDTDIIIEQPKNNFQYNYSTATDDRFRIVERHKKRVIELKVDPKKQTWYLKDYDKLLQQELNDIGITEFAYTYWSPQTKQFGVVGNEELIDNLDGKGITLHSKSPTLGATKIQLFLPQQNQLALNKMAIPLLGSLILILLTGSCFAYSLFLIFSQKKLSEIKSDFINNMTHEFKTPISTVSLALEALLKFDIRKDEEKALQYLQIAEGENQRLGLMVEKVLNVAASEKRELKLKKENINFHELVLNATQQMEMQIHEKGGKIHCHLDAIDADIIGDQVHLTNVIYNLIDNACKYTQNAPIIEISSENVNGHILVHVKDNGIGIPSQHQNAIFEKFYRIPTGNVHNVKGFGLGLSYVSLIVQKHLGELGLQSKEGQGSTFSIAFPIRTKHMNETLAL</sequence>
<dbReference type="Pfam" id="PF02518">
    <property type="entry name" value="HATPase_c"/>
    <property type="match status" value="1"/>
</dbReference>
<dbReference type="PROSITE" id="PS50109">
    <property type="entry name" value="HIS_KIN"/>
    <property type="match status" value="1"/>
</dbReference>
<dbReference type="InterPro" id="IPR004358">
    <property type="entry name" value="Sig_transdc_His_kin-like_C"/>
</dbReference>
<dbReference type="InterPro" id="IPR003661">
    <property type="entry name" value="HisK_dim/P_dom"/>
</dbReference>
<dbReference type="EC" id="2.7.13.3" evidence="2"/>
<dbReference type="GO" id="GO:0016036">
    <property type="term" value="P:cellular response to phosphate starvation"/>
    <property type="evidence" value="ECO:0007669"/>
    <property type="project" value="TreeGrafter"/>
</dbReference>
<keyword evidence="4" id="KW-0808">Transferase</keyword>
<evidence type="ECO:0000313" key="10">
    <source>
        <dbReference type="Proteomes" id="UP000245535"/>
    </source>
</evidence>
<keyword evidence="7" id="KW-1133">Transmembrane helix</keyword>
<comment type="caution">
    <text evidence="9">The sequence shown here is derived from an EMBL/GenBank/DDBJ whole genome shotgun (WGS) entry which is preliminary data.</text>
</comment>
<dbReference type="GO" id="GO:0004721">
    <property type="term" value="F:phosphoprotein phosphatase activity"/>
    <property type="evidence" value="ECO:0007669"/>
    <property type="project" value="TreeGrafter"/>
</dbReference>
<dbReference type="PRINTS" id="PR00344">
    <property type="entry name" value="BCTRLSENSOR"/>
</dbReference>
<evidence type="ECO:0000256" key="4">
    <source>
        <dbReference type="ARBA" id="ARBA00022679"/>
    </source>
</evidence>
<dbReference type="PANTHER" id="PTHR45453:SF1">
    <property type="entry name" value="PHOSPHATE REGULON SENSOR PROTEIN PHOR"/>
    <property type="match status" value="1"/>
</dbReference>
<keyword evidence="3" id="KW-0597">Phosphoprotein</keyword>
<feature type="transmembrane region" description="Helical" evidence="7">
    <location>
        <begin position="7"/>
        <end position="28"/>
    </location>
</feature>
<evidence type="ECO:0000256" key="3">
    <source>
        <dbReference type="ARBA" id="ARBA00022553"/>
    </source>
</evidence>
<protein>
    <recommendedName>
        <fullName evidence="2">histidine kinase</fullName>
        <ecNumber evidence="2">2.7.13.3</ecNumber>
    </recommendedName>
</protein>
<organism evidence="9 10">
    <name type="scientific">Sediminitomix flava</name>
    <dbReference type="NCBI Taxonomy" id="379075"/>
    <lineage>
        <taxon>Bacteria</taxon>
        <taxon>Pseudomonadati</taxon>
        <taxon>Bacteroidota</taxon>
        <taxon>Cytophagia</taxon>
        <taxon>Cytophagales</taxon>
        <taxon>Flammeovirgaceae</taxon>
        <taxon>Sediminitomix</taxon>
    </lineage>
</organism>
<dbReference type="SUPFAM" id="SSF47384">
    <property type="entry name" value="Homodimeric domain of signal transducing histidine kinase"/>
    <property type="match status" value="1"/>
</dbReference>
<evidence type="ECO:0000256" key="6">
    <source>
        <dbReference type="ARBA" id="ARBA00023012"/>
    </source>
</evidence>
<dbReference type="InterPro" id="IPR005467">
    <property type="entry name" value="His_kinase_dom"/>
</dbReference>
<evidence type="ECO:0000256" key="5">
    <source>
        <dbReference type="ARBA" id="ARBA00022777"/>
    </source>
</evidence>
<evidence type="ECO:0000313" key="9">
    <source>
        <dbReference type="EMBL" id="PWJ44921.1"/>
    </source>
</evidence>
<keyword evidence="6" id="KW-0902">Two-component regulatory system</keyword>
<dbReference type="OrthoDB" id="1933776at2"/>
<keyword evidence="7" id="KW-0812">Transmembrane</keyword>
<dbReference type="EMBL" id="QGDO01000001">
    <property type="protein sequence ID" value="PWJ44921.1"/>
    <property type="molecule type" value="Genomic_DNA"/>
</dbReference>
<keyword evidence="7" id="KW-0472">Membrane</keyword>
<dbReference type="FunFam" id="3.30.565.10:FF:000006">
    <property type="entry name" value="Sensor histidine kinase WalK"/>
    <property type="match status" value="1"/>
</dbReference>
<dbReference type="InterPro" id="IPR003594">
    <property type="entry name" value="HATPase_dom"/>
</dbReference>
<dbReference type="InterPro" id="IPR036890">
    <property type="entry name" value="HATPase_C_sf"/>
</dbReference>
<accession>A0A315ZHC4</accession>
<reference evidence="9 10" key="1">
    <citation type="submission" date="2018-03" db="EMBL/GenBank/DDBJ databases">
        <title>Genomic Encyclopedia of Archaeal and Bacterial Type Strains, Phase II (KMG-II): from individual species to whole genera.</title>
        <authorList>
            <person name="Goeker M."/>
        </authorList>
    </citation>
    <scope>NUCLEOTIDE SEQUENCE [LARGE SCALE GENOMIC DNA]</scope>
    <source>
        <strain evidence="9 10">DSM 28229</strain>
    </source>
</reference>
<dbReference type="GO" id="GO:0000155">
    <property type="term" value="F:phosphorelay sensor kinase activity"/>
    <property type="evidence" value="ECO:0007669"/>
    <property type="project" value="InterPro"/>
</dbReference>
<dbReference type="CDD" id="cd00082">
    <property type="entry name" value="HisKA"/>
    <property type="match status" value="1"/>
</dbReference>